<dbReference type="EMBL" id="VUYU01000005">
    <property type="protein sequence ID" value="NHZ33689.1"/>
    <property type="molecule type" value="Genomic_DNA"/>
</dbReference>
<protein>
    <submittedName>
        <fullName evidence="8">Type II secretion system F family protein</fullName>
    </submittedName>
</protein>
<feature type="domain" description="Type II secretion system protein GspF" evidence="7">
    <location>
        <begin position="163"/>
        <end position="287"/>
    </location>
</feature>
<dbReference type="InterPro" id="IPR018076">
    <property type="entry name" value="T2SS_GspF_dom"/>
</dbReference>
<gene>
    <name evidence="8" type="ORF">F0185_08815</name>
</gene>
<evidence type="ECO:0000313" key="9">
    <source>
        <dbReference type="Proteomes" id="UP000785613"/>
    </source>
</evidence>
<dbReference type="PANTHER" id="PTHR35007:SF1">
    <property type="entry name" value="PILUS ASSEMBLY PROTEIN"/>
    <property type="match status" value="1"/>
</dbReference>
<dbReference type="PANTHER" id="PTHR35007">
    <property type="entry name" value="INTEGRAL MEMBRANE PROTEIN-RELATED"/>
    <property type="match status" value="1"/>
</dbReference>
<dbReference type="InterPro" id="IPR042094">
    <property type="entry name" value="T2SS_GspF_sf"/>
</dbReference>
<organism evidence="8 9">
    <name type="scientific">Massilia rubra</name>
    <dbReference type="NCBI Taxonomy" id="2607910"/>
    <lineage>
        <taxon>Bacteria</taxon>
        <taxon>Pseudomonadati</taxon>
        <taxon>Pseudomonadota</taxon>
        <taxon>Betaproteobacteria</taxon>
        <taxon>Burkholderiales</taxon>
        <taxon>Oxalobacteraceae</taxon>
        <taxon>Telluria group</taxon>
        <taxon>Massilia</taxon>
    </lineage>
</organism>
<dbReference type="Pfam" id="PF00482">
    <property type="entry name" value="T2SSF"/>
    <property type="match status" value="1"/>
</dbReference>
<dbReference type="Gene3D" id="1.20.81.30">
    <property type="entry name" value="Type II secretion system (T2SS), domain F"/>
    <property type="match status" value="1"/>
</dbReference>
<feature type="transmembrane region" description="Helical" evidence="6">
    <location>
        <begin position="12"/>
        <end position="32"/>
    </location>
</feature>
<sequence>MFSQVNPPLSPLLGVMVFIAVMLLLEGLFLLWRTYRGPQARKTEQRLNALAAAGERRARSHLLRERMMSELPPFQRLLLRLPRAHQLDRYLLQANLEWSVATLLLACAALGAAGYLLLTAVLRQPFLAGAVAAAVLAWLPLAYVQRRRRRRLNKLEQQLPDALDLLARALRAGHAFGASLKMIGDEMADPIAAEFRLVHDEINFGVSLEQALGNLSVRAPVTDLRYFVVAVLIQRDSGGNLTEVLGNLSRLIRQRLKLFWHVRVLSAEGRLSAWLLSLLPFAIGALMSVFNPEFMSPLWNDPLGQDLVRCMLVSMLFGILLLRQIIHIRV</sequence>
<evidence type="ECO:0000313" key="8">
    <source>
        <dbReference type="EMBL" id="NHZ33689.1"/>
    </source>
</evidence>
<feature type="transmembrane region" description="Helical" evidence="6">
    <location>
        <begin position="302"/>
        <end position="322"/>
    </location>
</feature>
<keyword evidence="2" id="KW-1003">Cell membrane</keyword>
<keyword evidence="4 6" id="KW-1133">Transmembrane helix</keyword>
<keyword evidence="5 6" id="KW-0472">Membrane</keyword>
<accession>A0ABX0LG63</accession>
<dbReference type="RefSeq" id="WP_167223560.1">
    <property type="nucleotide sequence ID" value="NZ_VUYU01000005.1"/>
</dbReference>
<evidence type="ECO:0000256" key="6">
    <source>
        <dbReference type="SAM" id="Phobius"/>
    </source>
</evidence>
<dbReference type="Proteomes" id="UP000785613">
    <property type="component" value="Unassembled WGS sequence"/>
</dbReference>
<feature type="transmembrane region" description="Helical" evidence="6">
    <location>
        <begin position="124"/>
        <end position="144"/>
    </location>
</feature>
<evidence type="ECO:0000256" key="3">
    <source>
        <dbReference type="ARBA" id="ARBA00022692"/>
    </source>
</evidence>
<keyword evidence="9" id="KW-1185">Reference proteome</keyword>
<evidence type="ECO:0000256" key="4">
    <source>
        <dbReference type="ARBA" id="ARBA00022989"/>
    </source>
</evidence>
<evidence type="ECO:0000256" key="1">
    <source>
        <dbReference type="ARBA" id="ARBA00004651"/>
    </source>
</evidence>
<evidence type="ECO:0000256" key="5">
    <source>
        <dbReference type="ARBA" id="ARBA00023136"/>
    </source>
</evidence>
<evidence type="ECO:0000256" key="2">
    <source>
        <dbReference type="ARBA" id="ARBA00022475"/>
    </source>
</evidence>
<feature type="transmembrane region" description="Helical" evidence="6">
    <location>
        <begin position="271"/>
        <end position="290"/>
    </location>
</feature>
<proteinExistence type="predicted"/>
<comment type="subcellular location">
    <subcellularLocation>
        <location evidence="1">Cell membrane</location>
        <topology evidence="1">Multi-pass membrane protein</topology>
    </subcellularLocation>
</comment>
<keyword evidence="3 6" id="KW-0812">Transmembrane</keyword>
<evidence type="ECO:0000259" key="7">
    <source>
        <dbReference type="Pfam" id="PF00482"/>
    </source>
</evidence>
<name>A0ABX0LG63_9BURK</name>
<comment type="caution">
    <text evidence="8">The sequence shown here is derived from an EMBL/GenBank/DDBJ whole genome shotgun (WGS) entry which is preliminary data.</text>
</comment>
<feature type="transmembrane region" description="Helical" evidence="6">
    <location>
        <begin position="98"/>
        <end position="118"/>
    </location>
</feature>
<reference evidence="8 9" key="1">
    <citation type="submission" date="2019-09" db="EMBL/GenBank/DDBJ databases">
        <title>Taxonomy of Antarctic Massilia spp.: description of Massilia rubra sp. nov., Massilia aquatica sp. nov., Massilia mucilaginosa sp. nov., Massilia frigida sp. nov. isolated from streams, lakes and regoliths.</title>
        <authorList>
            <person name="Holochova P."/>
            <person name="Sedlacek I."/>
            <person name="Kralova S."/>
            <person name="Maslanova I."/>
            <person name="Busse H.-J."/>
            <person name="Stankova E."/>
            <person name="Vrbovska V."/>
            <person name="Kovarovic V."/>
            <person name="Bartak M."/>
            <person name="Svec P."/>
            <person name="Pantucek R."/>
        </authorList>
    </citation>
    <scope>NUCLEOTIDE SEQUENCE [LARGE SCALE GENOMIC DNA]</scope>
    <source>
        <strain evidence="8 9">CCM 8692</strain>
    </source>
</reference>